<dbReference type="NCBIfam" id="TIGR01256">
    <property type="entry name" value="modA"/>
    <property type="match status" value="1"/>
</dbReference>
<evidence type="ECO:0000313" key="6">
    <source>
        <dbReference type="EMBL" id="ROS01937.1"/>
    </source>
</evidence>
<reference evidence="6 7" key="1">
    <citation type="submission" date="2018-11" db="EMBL/GenBank/DDBJ databases">
        <title>Genomic Encyclopedia of Type Strains, Phase IV (KMG-IV): sequencing the most valuable type-strain genomes for metagenomic binning, comparative biology and taxonomic classification.</title>
        <authorList>
            <person name="Goeker M."/>
        </authorList>
    </citation>
    <scope>NUCLEOTIDE SEQUENCE [LARGE SCALE GENOMIC DNA]</scope>
    <source>
        <strain evidence="6 7">DSM 100316</strain>
    </source>
</reference>
<evidence type="ECO:0000256" key="5">
    <source>
        <dbReference type="SAM" id="SignalP"/>
    </source>
</evidence>
<dbReference type="InterPro" id="IPR005950">
    <property type="entry name" value="ModA"/>
</dbReference>
<proteinExistence type="inferred from homology"/>
<dbReference type="GO" id="GO:0030973">
    <property type="term" value="F:molybdate ion binding"/>
    <property type="evidence" value="ECO:0007669"/>
    <property type="project" value="TreeGrafter"/>
</dbReference>
<sequence>MRPFLAAIIISLSLSSTLASAEQITVAVAANFKPALASLLPAFEQETGHQVKLSSASTGILYAQITKGAPFAIFFAADSKRPLRLEQQQLIRPGSRATYAFGQIAVISQQPQMSQAQLIEQMRSATLAIANAQTAPYGVAAEQLLHCWGLDARLSDAVRANNIAQVLHYAASKTVDVAVISQSQWPQLQASGKDNGWYHYDVPHSCYQPIEQQMAVLDSQSAAAQALHDYLLRPSTQQQLRHWGYRAASN</sequence>
<dbReference type="GO" id="GO:0015689">
    <property type="term" value="P:molybdate ion transport"/>
    <property type="evidence" value="ECO:0007669"/>
    <property type="project" value="InterPro"/>
</dbReference>
<dbReference type="RefSeq" id="WP_123712685.1">
    <property type="nucleotide sequence ID" value="NZ_RKHR01000004.1"/>
</dbReference>
<dbReference type="AlphaFoldDB" id="A0A3N2DQ65"/>
<dbReference type="PANTHER" id="PTHR30632">
    <property type="entry name" value="MOLYBDATE-BINDING PERIPLASMIC PROTEIN"/>
    <property type="match status" value="1"/>
</dbReference>
<organism evidence="6 7">
    <name type="scientific">Sinobacterium caligoides</name>
    <dbReference type="NCBI Taxonomy" id="933926"/>
    <lineage>
        <taxon>Bacteria</taxon>
        <taxon>Pseudomonadati</taxon>
        <taxon>Pseudomonadota</taxon>
        <taxon>Gammaproteobacteria</taxon>
        <taxon>Cellvibrionales</taxon>
        <taxon>Spongiibacteraceae</taxon>
        <taxon>Sinobacterium</taxon>
    </lineage>
</organism>
<comment type="caution">
    <text evidence="6">The sequence shown here is derived from an EMBL/GenBank/DDBJ whole genome shotgun (WGS) entry which is preliminary data.</text>
</comment>
<feature type="chain" id="PRO_5018051702" evidence="5">
    <location>
        <begin position="22"/>
        <end position="250"/>
    </location>
</feature>
<dbReference type="PIRSF" id="PIRSF004846">
    <property type="entry name" value="ModA"/>
    <property type="match status" value="1"/>
</dbReference>
<dbReference type="OrthoDB" id="9785015at2"/>
<evidence type="ECO:0000256" key="1">
    <source>
        <dbReference type="ARBA" id="ARBA00009175"/>
    </source>
</evidence>
<dbReference type="Proteomes" id="UP000275394">
    <property type="component" value="Unassembled WGS sequence"/>
</dbReference>
<evidence type="ECO:0000256" key="3">
    <source>
        <dbReference type="ARBA" id="ARBA00022729"/>
    </source>
</evidence>
<dbReference type="InterPro" id="IPR050682">
    <property type="entry name" value="ModA/WtpA"/>
</dbReference>
<evidence type="ECO:0000256" key="4">
    <source>
        <dbReference type="PIRSR" id="PIRSR004846-1"/>
    </source>
</evidence>
<dbReference type="SUPFAM" id="SSF53850">
    <property type="entry name" value="Periplasmic binding protein-like II"/>
    <property type="match status" value="1"/>
</dbReference>
<keyword evidence="2 4" id="KW-0479">Metal-binding</keyword>
<gene>
    <name evidence="6" type="ORF">EDC56_2386</name>
</gene>
<keyword evidence="3 5" id="KW-0732">Signal</keyword>
<keyword evidence="7" id="KW-1185">Reference proteome</keyword>
<dbReference type="Pfam" id="PF13531">
    <property type="entry name" value="SBP_bac_11"/>
    <property type="match status" value="1"/>
</dbReference>
<feature type="signal peptide" evidence="5">
    <location>
        <begin position="1"/>
        <end position="21"/>
    </location>
</feature>
<evidence type="ECO:0000313" key="7">
    <source>
        <dbReference type="Proteomes" id="UP000275394"/>
    </source>
</evidence>
<keyword evidence="4" id="KW-0500">Molybdenum</keyword>
<evidence type="ECO:0000256" key="2">
    <source>
        <dbReference type="ARBA" id="ARBA00022723"/>
    </source>
</evidence>
<accession>A0A3N2DQ65</accession>
<protein>
    <submittedName>
        <fullName evidence="6">Molybdate transport system substrate-binding protein</fullName>
    </submittedName>
</protein>
<dbReference type="GO" id="GO:0046872">
    <property type="term" value="F:metal ion binding"/>
    <property type="evidence" value="ECO:0007669"/>
    <property type="project" value="UniProtKB-KW"/>
</dbReference>
<comment type="similarity">
    <text evidence="1">Belongs to the bacterial solute-binding protein ModA family.</text>
</comment>
<name>A0A3N2DQ65_9GAMM</name>
<feature type="binding site" evidence="4">
    <location>
        <position position="163"/>
    </location>
    <ligand>
        <name>molybdate</name>
        <dbReference type="ChEBI" id="CHEBI:36264"/>
    </ligand>
</feature>
<feature type="binding site" evidence="4">
    <location>
        <position position="58"/>
    </location>
    <ligand>
        <name>molybdate</name>
        <dbReference type="ChEBI" id="CHEBI:36264"/>
    </ligand>
</feature>
<dbReference type="EMBL" id="RKHR01000004">
    <property type="protein sequence ID" value="ROS01937.1"/>
    <property type="molecule type" value="Genomic_DNA"/>
</dbReference>
<dbReference type="Gene3D" id="3.40.190.10">
    <property type="entry name" value="Periplasmic binding protein-like II"/>
    <property type="match status" value="2"/>
</dbReference>
<dbReference type="PANTHER" id="PTHR30632:SF14">
    <property type="entry name" value="TUNGSTATE_MOLYBDATE_CHROMATE-BINDING PROTEIN MODA"/>
    <property type="match status" value="1"/>
</dbReference>